<evidence type="ECO:0000313" key="2">
    <source>
        <dbReference type="Proteomes" id="UP000242972"/>
    </source>
</evidence>
<protein>
    <submittedName>
        <fullName evidence="1">Uncharacterized protein</fullName>
    </submittedName>
</protein>
<evidence type="ECO:0000313" key="1">
    <source>
        <dbReference type="EMBL" id="PSR31958.1"/>
    </source>
</evidence>
<accession>A0A2T2XBW8</accession>
<reference evidence="1 2" key="1">
    <citation type="journal article" date="2014" name="BMC Genomics">
        <title>Comparison of environmental and isolate Sulfobacillus genomes reveals diverse carbon, sulfur, nitrogen, and hydrogen metabolisms.</title>
        <authorList>
            <person name="Justice N.B."/>
            <person name="Norman A."/>
            <person name="Brown C.T."/>
            <person name="Singh A."/>
            <person name="Thomas B.C."/>
            <person name="Banfield J.F."/>
        </authorList>
    </citation>
    <scope>NUCLEOTIDE SEQUENCE [LARGE SCALE GENOMIC DNA]</scope>
    <source>
        <strain evidence="1">AMDSBA4</strain>
    </source>
</reference>
<comment type="caution">
    <text evidence="1">The sequence shown here is derived from an EMBL/GenBank/DDBJ whole genome shotgun (WGS) entry which is preliminary data.</text>
</comment>
<organism evidence="1 2">
    <name type="scientific">Sulfobacillus benefaciens</name>
    <dbReference type="NCBI Taxonomy" id="453960"/>
    <lineage>
        <taxon>Bacteria</taxon>
        <taxon>Bacillati</taxon>
        <taxon>Bacillota</taxon>
        <taxon>Clostridia</taxon>
        <taxon>Eubacteriales</taxon>
        <taxon>Clostridiales Family XVII. Incertae Sedis</taxon>
        <taxon>Sulfobacillus</taxon>
    </lineage>
</organism>
<proteinExistence type="predicted"/>
<dbReference type="Proteomes" id="UP000242972">
    <property type="component" value="Unassembled WGS sequence"/>
</dbReference>
<gene>
    <name evidence="1" type="ORF">C7B46_16430</name>
</gene>
<name>A0A2T2XBW8_9FIRM</name>
<dbReference type="EMBL" id="PXYW01000058">
    <property type="protein sequence ID" value="PSR31958.1"/>
    <property type="molecule type" value="Genomic_DNA"/>
</dbReference>
<dbReference type="AlphaFoldDB" id="A0A2T2XBW8"/>
<sequence length="86" mass="9683">MRGHGRAHFCNPTAYEVVAADKHDVSTYVITAASDWLQCFVEILDFAFCFVRISGVDPNQAGDIWFIHKVVRFTGAKHSIQDLGRK</sequence>